<sequence>MEIKSSKTKDDLVAEKMIMLLPGFLITIFLIYFVMRDLGIKHMNLFFTCCFIGFFLGLMWLASIYRKIKYSIPGILIVSGVLMLIYRDLILTVNIAIVVLSIILFYILSLDKIKRFGFLIFMIGNITYWCINNTNEKIVVICLIIGGIYSLGRLFKKEVDYNYVVIMGMLLIIFMSFKDKPLRVQWVEKLADYVTNSQMFYEIEYLTSDITGDYNAYTGYSEVASLTGSISKGKARRELIFKRSSLTKNVYLKGAEFRTITKNGFEDKRRIAPDYNNWFVLFVNGLMDSGFSTAKVLCFVRIERAEVKYDYIRTDDIIYPLNLLKIDKDIANEKRLYKGYKYNLIFMMMDYGNPYFLEFADHLSTSDVTKKINSYNDVKVYMNTTFHFNLSEVMSESEYNEIADNIRNEGTYDKNLDEYMDISMSTPKIKKLVEELTVDCKNDYEKAKVIEGYLRKYKYDGSVNLRGSENYIEDFLFKTKSGYCIHYAGAMVLMLREAGIPARYVSGYIQKGDKHDIMNTSAHAWVEGYIDGMGWVSFEPTTNEASSEESSWHLQVNEEHYKPDEEKTEFDWENYYKNKMEKVDQEYEKIDGEDDKINDGRYNKSGKKGDSERVKVMKMLFKYLVLFLGTAGIFFLMIIGIKALWYKHLSSERKLHEIVKKRCKAIEKKIKDDEQKKTLRSNNSSIYDYLNFEEDEEANEKLKKIFDKYYLVRFRGDKVSEEEIKELGG</sequence>
<dbReference type="InterPro" id="IPR002931">
    <property type="entry name" value="Transglutaminase-like"/>
</dbReference>
<proteinExistence type="predicted"/>
<keyword evidence="4" id="KW-1185">Reference proteome</keyword>
<dbReference type="InterPro" id="IPR038765">
    <property type="entry name" value="Papain-like_cys_pep_sf"/>
</dbReference>
<evidence type="ECO:0000313" key="3">
    <source>
        <dbReference type="EMBL" id="SJZ38235.1"/>
    </source>
</evidence>
<feature type="transmembrane region" description="Helical" evidence="1">
    <location>
        <begin position="74"/>
        <end position="107"/>
    </location>
</feature>
<name>A0A1T4K7E8_9FIRM</name>
<feature type="domain" description="Transglutaminase-like" evidence="2">
    <location>
        <begin position="476"/>
        <end position="542"/>
    </location>
</feature>
<dbReference type="Pfam" id="PF01841">
    <property type="entry name" value="Transglut_core"/>
    <property type="match status" value="1"/>
</dbReference>
<dbReference type="EMBL" id="FUXA01000003">
    <property type="protein sequence ID" value="SJZ38235.1"/>
    <property type="molecule type" value="Genomic_DNA"/>
</dbReference>
<dbReference type="Proteomes" id="UP000189857">
    <property type="component" value="Unassembled WGS sequence"/>
</dbReference>
<keyword evidence="1" id="KW-0812">Transmembrane</keyword>
<feature type="transmembrane region" description="Helical" evidence="1">
    <location>
        <begin position="138"/>
        <end position="155"/>
    </location>
</feature>
<dbReference type="OrthoDB" id="9804872at2"/>
<dbReference type="AlphaFoldDB" id="A0A1T4K7E8"/>
<evidence type="ECO:0000256" key="1">
    <source>
        <dbReference type="SAM" id="Phobius"/>
    </source>
</evidence>
<accession>A0A1T4K7E8</accession>
<feature type="transmembrane region" description="Helical" evidence="1">
    <location>
        <begin position="161"/>
        <end position="177"/>
    </location>
</feature>
<gene>
    <name evidence="3" type="ORF">SAMN02745110_00215</name>
</gene>
<dbReference type="SUPFAM" id="SSF54001">
    <property type="entry name" value="Cysteine proteinases"/>
    <property type="match status" value="1"/>
</dbReference>
<reference evidence="3 4" key="1">
    <citation type="submission" date="2017-02" db="EMBL/GenBank/DDBJ databases">
        <authorList>
            <person name="Peterson S.W."/>
        </authorList>
    </citation>
    <scope>NUCLEOTIDE SEQUENCE [LARGE SCALE GENOMIC DNA]</scope>
    <source>
        <strain evidence="3 4">ATCC 17233</strain>
    </source>
</reference>
<dbReference type="InterPro" id="IPR052901">
    <property type="entry name" value="Bact_TGase-like"/>
</dbReference>
<dbReference type="Gene3D" id="3.10.620.30">
    <property type="match status" value="1"/>
</dbReference>
<protein>
    <submittedName>
        <fullName evidence="3">Transglutaminase-like superfamily protein</fullName>
    </submittedName>
</protein>
<dbReference type="PANTHER" id="PTHR42736">
    <property type="entry name" value="PROTEIN-GLUTAMINE GAMMA-GLUTAMYLTRANSFERASE"/>
    <property type="match status" value="1"/>
</dbReference>
<keyword evidence="1" id="KW-0472">Membrane</keyword>
<feature type="transmembrane region" description="Helical" evidence="1">
    <location>
        <begin position="12"/>
        <end position="33"/>
    </location>
</feature>
<evidence type="ECO:0000259" key="2">
    <source>
        <dbReference type="SMART" id="SM00460"/>
    </source>
</evidence>
<dbReference type="SMART" id="SM00460">
    <property type="entry name" value="TGc"/>
    <property type="match status" value="1"/>
</dbReference>
<feature type="transmembrane region" description="Helical" evidence="1">
    <location>
        <begin position="623"/>
        <end position="645"/>
    </location>
</feature>
<organism evidence="3 4">
    <name type="scientific">Eubacterium ruminantium</name>
    <dbReference type="NCBI Taxonomy" id="42322"/>
    <lineage>
        <taxon>Bacteria</taxon>
        <taxon>Bacillati</taxon>
        <taxon>Bacillota</taxon>
        <taxon>Clostridia</taxon>
        <taxon>Eubacteriales</taxon>
        <taxon>Eubacteriaceae</taxon>
        <taxon>Eubacterium</taxon>
    </lineage>
</organism>
<feature type="transmembrane region" description="Helical" evidence="1">
    <location>
        <begin position="45"/>
        <end position="62"/>
    </location>
</feature>
<keyword evidence="1" id="KW-1133">Transmembrane helix</keyword>
<dbReference type="RefSeq" id="WP_078785893.1">
    <property type="nucleotide sequence ID" value="NZ_FMTO01000002.1"/>
</dbReference>
<evidence type="ECO:0000313" key="4">
    <source>
        <dbReference type="Proteomes" id="UP000189857"/>
    </source>
</evidence>
<dbReference type="PANTHER" id="PTHR42736:SF1">
    <property type="entry name" value="PROTEIN-GLUTAMINE GAMMA-GLUTAMYLTRANSFERASE"/>
    <property type="match status" value="1"/>
</dbReference>
<feature type="transmembrane region" description="Helical" evidence="1">
    <location>
        <begin position="113"/>
        <end position="131"/>
    </location>
</feature>